<reference evidence="9" key="1">
    <citation type="journal article" date="2019" name="Int. J. Syst. Evol. Microbiol.">
        <title>The Global Catalogue of Microorganisms (GCM) 10K type strain sequencing project: providing services to taxonomists for standard genome sequencing and annotation.</title>
        <authorList>
            <consortium name="The Broad Institute Genomics Platform"/>
            <consortium name="The Broad Institute Genome Sequencing Center for Infectious Disease"/>
            <person name="Wu L."/>
            <person name="Ma J."/>
        </authorList>
    </citation>
    <scope>NUCLEOTIDE SEQUENCE [LARGE SCALE GENOMIC DNA]</scope>
    <source>
        <strain evidence="9">KCTC 42217</strain>
    </source>
</reference>
<evidence type="ECO:0000256" key="6">
    <source>
        <dbReference type="SAM" id="SignalP"/>
    </source>
</evidence>
<comment type="subcellular location">
    <subcellularLocation>
        <location evidence="1">Cell outer membrane</location>
    </subcellularLocation>
</comment>
<dbReference type="RefSeq" id="WP_255897792.1">
    <property type="nucleotide sequence ID" value="NZ_JAFMZO010000001.1"/>
</dbReference>
<evidence type="ECO:0000256" key="4">
    <source>
        <dbReference type="ARBA" id="ARBA00023136"/>
    </source>
</evidence>
<protein>
    <submittedName>
        <fullName evidence="8">RagB/SusD family nutrient uptake outer membrane protein</fullName>
    </submittedName>
</protein>
<dbReference type="Gene3D" id="1.25.40.390">
    <property type="match status" value="1"/>
</dbReference>
<keyword evidence="3 6" id="KW-0732">Signal</keyword>
<gene>
    <name evidence="8" type="ORF">ACFSJU_07030</name>
</gene>
<organism evidence="8 9">
    <name type="scientific">Paradesertivirga mongoliensis</name>
    <dbReference type="NCBI Taxonomy" id="2100740"/>
    <lineage>
        <taxon>Bacteria</taxon>
        <taxon>Pseudomonadati</taxon>
        <taxon>Bacteroidota</taxon>
        <taxon>Sphingobacteriia</taxon>
        <taxon>Sphingobacteriales</taxon>
        <taxon>Sphingobacteriaceae</taxon>
        <taxon>Paradesertivirga</taxon>
    </lineage>
</organism>
<accession>A0ABW4ZJX7</accession>
<sequence length="567" mass="64946">MKLSTKVSVLLLAAFSFTSLNSCKKTFDISPENAIDYKKVYQNIYDADAAVLGIYGQFLNLAKQYEILNELRADLMEVTSNADAHLKEISTNNISSDNPYIDPKPFYAVIANCNDVLKNLQTMYEAKKINESNFEQRYSDIGALRTWLYFQLAIHYGEIPYVTEPVVNIYDVQDASKFPKKTLDELVPELIAYMEALPYLDPYAEGSSLISQIDGYPSKMMFINKRLLLGDMYLWTNQYNKAAISYKNVLETTTPLGESAPSGAYWNFYSGSSGEDNDAAKPSAWQTFFSRSPNDNQYQWEWLWTMYFDKNFQPQNPFVDLFSNSGGRYLVKPSQSAIDNWNNQVQNDGTPFDLRGANNSYKIINGQPVIMKFLYNYLNATTGLPTNILEKNGKWFLYRTSLLHLRFAEAANRDGQTKIAYALVNDGIKGTYDDPALSNSVLERITNLEFPYDFDARKLDAPRIRGKYHRNLGLRSRVATAILEDDELKDNSRMMQMEDVIIDEAALELAYEGNRWQDLVRIALRREKEASGSGFAFINSKLEAKDPLRNEIREIKTKEDLFLPFKF</sequence>
<keyword evidence="4" id="KW-0472">Membrane</keyword>
<evidence type="ECO:0000256" key="3">
    <source>
        <dbReference type="ARBA" id="ARBA00022729"/>
    </source>
</evidence>
<dbReference type="InterPro" id="IPR011990">
    <property type="entry name" value="TPR-like_helical_dom_sf"/>
</dbReference>
<name>A0ABW4ZJX7_9SPHI</name>
<comment type="caution">
    <text evidence="8">The sequence shown here is derived from an EMBL/GenBank/DDBJ whole genome shotgun (WGS) entry which is preliminary data.</text>
</comment>
<evidence type="ECO:0000256" key="2">
    <source>
        <dbReference type="ARBA" id="ARBA00006275"/>
    </source>
</evidence>
<keyword evidence="5" id="KW-0998">Cell outer membrane</keyword>
<evidence type="ECO:0000256" key="5">
    <source>
        <dbReference type="ARBA" id="ARBA00023237"/>
    </source>
</evidence>
<dbReference type="SUPFAM" id="SSF48452">
    <property type="entry name" value="TPR-like"/>
    <property type="match status" value="1"/>
</dbReference>
<evidence type="ECO:0000259" key="7">
    <source>
        <dbReference type="Pfam" id="PF07980"/>
    </source>
</evidence>
<proteinExistence type="inferred from homology"/>
<dbReference type="Pfam" id="PF07980">
    <property type="entry name" value="SusD_RagB"/>
    <property type="match status" value="1"/>
</dbReference>
<comment type="similarity">
    <text evidence="2">Belongs to the SusD family.</text>
</comment>
<feature type="chain" id="PRO_5046951856" evidence="6">
    <location>
        <begin position="22"/>
        <end position="567"/>
    </location>
</feature>
<keyword evidence="9" id="KW-1185">Reference proteome</keyword>
<dbReference type="EMBL" id="JBHUHZ010000001">
    <property type="protein sequence ID" value="MFD2162141.1"/>
    <property type="molecule type" value="Genomic_DNA"/>
</dbReference>
<evidence type="ECO:0000313" key="9">
    <source>
        <dbReference type="Proteomes" id="UP001597387"/>
    </source>
</evidence>
<feature type="domain" description="RagB/SusD" evidence="7">
    <location>
        <begin position="474"/>
        <end position="528"/>
    </location>
</feature>
<dbReference type="InterPro" id="IPR012944">
    <property type="entry name" value="SusD_RagB_dom"/>
</dbReference>
<feature type="signal peptide" evidence="6">
    <location>
        <begin position="1"/>
        <end position="21"/>
    </location>
</feature>
<evidence type="ECO:0000313" key="8">
    <source>
        <dbReference type="EMBL" id="MFD2162141.1"/>
    </source>
</evidence>
<evidence type="ECO:0000256" key="1">
    <source>
        <dbReference type="ARBA" id="ARBA00004442"/>
    </source>
</evidence>
<dbReference type="Proteomes" id="UP001597387">
    <property type="component" value="Unassembled WGS sequence"/>
</dbReference>